<organism evidence="5 6">
    <name type="scientific">Thauera phenylacetica B4P</name>
    <dbReference type="NCBI Taxonomy" id="1234382"/>
    <lineage>
        <taxon>Bacteria</taxon>
        <taxon>Pseudomonadati</taxon>
        <taxon>Pseudomonadota</taxon>
        <taxon>Betaproteobacteria</taxon>
        <taxon>Rhodocyclales</taxon>
        <taxon>Zoogloeaceae</taxon>
        <taxon>Thauera</taxon>
    </lineage>
</organism>
<evidence type="ECO:0000256" key="1">
    <source>
        <dbReference type="ARBA" id="ARBA00004871"/>
    </source>
</evidence>
<dbReference type="SUPFAM" id="SSF51735">
    <property type="entry name" value="NAD(P)-binding Rossmann-fold domains"/>
    <property type="match status" value="1"/>
</dbReference>
<dbReference type="GO" id="GO:0050661">
    <property type="term" value="F:NADP binding"/>
    <property type="evidence" value="ECO:0007669"/>
    <property type="project" value="TreeGrafter"/>
</dbReference>
<dbReference type="Proteomes" id="UP000013047">
    <property type="component" value="Unassembled WGS sequence"/>
</dbReference>
<reference evidence="5 6" key="1">
    <citation type="submission" date="2012-09" db="EMBL/GenBank/DDBJ databases">
        <title>Draft Genome Sequences of 6 Strains from Genus Thauera.</title>
        <authorList>
            <person name="Liu B."/>
            <person name="Shapleigh J.P."/>
            <person name="Frostegard A.H."/>
        </authorList>
    </citation>
    <scope>NUCLEOTIDE SEQUENCE [LARGE SCALE GENOMIC DNA]</scope>
    <source>
        <strain evidence="5 6">B4P</strain>
    </source>
</reference>
<dbReference type="EMBL" id="AMXF01000047">
    <property type="protein sequence ID" value="ENO97453.1"/>
    <property type="molecule type" value="Genomic_DNA"/>
</dbReference>
<evidence type="ECO:0000256" key="2">
    <source>
        <dbReference type="ARBA" id="ARBA00023002"/>
    </source>
</evidence>
<keyword evidence="3" id="KW-0057">Aromatic amino acid biosynthesis</keyword>
<dbReference type="PANTHER" id="PTHR21089">
    <property type="entry name" value="SHIKIMATE DEHYDROGENASE"/>
    <property type="match status" value="1"/>
</dbReference>
<dbReference type="InterPro" id="IPR013708">
    <property type="entry name" value="Shikimate_DH-bd_N"/>
</dbReference>
<dbReference type="InterPro" id="IPR036291">
    <property type="entry name" value="NAD(P)-bd_dom_sf"/>
</dbReference>
<evidence type="ECO:0000256" key="3">
    <source>
        <dbReference type="ARBA" id="ARBA00023141"/>
    </source>
</evidence>
<keyword evidence="3" id="KW-0028">Amino-acid biosynthesis</keyword>
<keyword evidence="6" id="KW-1185">Reference proteome</keyword>
<dbReference type="GO" id="GO:0009423">
    <property type="term" value="P:chorismate biosynthetic process"/>
    <property type="evidence" value="ECO:0007669"/>
    <property type="project" value="TreeGrafter"/>
</dbReference>
<dbReference type="AlphaFoldDB" id="N6ZT24"/>
<dbReference type="Gene3D" id="3.40.50.720">
    <property type="entry name" value="NAD(P)-binding Rossmann-like Domain"/>
    <property type="match status" value="1"/>
</dbReference>
<dbReference type="Gene3D" id="3.40.50.10860">
    <property type="entry name" value="Leucine Dehydrogenase, chain A, domain 1"/>
    <property type="match status" value="1"/>
</dbReference>
<name>N6ZT24_9RHOO</name>
<dbReference type="SUPFAM" id="SSF53223">
    <property type="entry name" value="Aminoacid dehydrogenase-like, N-terminal domain"/>
    <property type="match status" value="1"/>
</dbReference>
<dbReference type="Pfam" id="PF08501">
    <property type="entry name" value="Shikimate_dh_N"/>
    <property type="match status" value="1"/>
</dbReference>
<dbReference type="RefSeq" id="WP_004360917.1">
    <property type="nucleotide sequence ID" value="NZ_AMXF01000047.1"/>
</dbReference>
<sequence>MIKQLNGESRVFFIVGDPIAQVKSPYAVTVELQKRGVNGVCVPAHIAPVDLGDAMRTFNRMQNVHGIIATVPHKFSAFDHCKSGTERANFLQASNVIRRGGDGSWHGDMVDGLAMAAAIERKGHTLRDRKALLVGAGGAGTAIGHALLSAGVASLVVHDTDSERRDRLIAKLASLNLGTVGVGSVDPSANDIVVNATPLGMREGDPYPFDVGRIQSGTIVGDVITVPAVSPLIAAARGIGCPTVTGLDMFAEVSGLMIDFLLET</sequence>
<accession>N6ZT24</accession>
<evidence type="ECO:0000313" key="5">
    <source>
        <dbReference type="EMBL" id="ENO97453.1"/>
    </source>
</evidence>
<dbReference type="PANTHER" id="PTHR21089:SF1">
    <property type="entry name" value="BIFUNCTIONAL 3-DEHYDROQUINATE DEHYDRATASE_SHIKIMATE DEHYDROGENASE, CHLOROPLASTIC"/>
    <property type="match status" value="1"/>
</dbReference>
<keyword evidence="2" id="KW-0560">Oxidoreductase</keyword>
<dbReference type="GO" id="GO:0005829">
    <property type="term" value="C:cytosol"/>
    <property type="evidence" value="ECO:0007669"/>
    <property type="project" value="TreeGrafter"/>
</dbReference>
<comment type="caution">
    <text evidence="5">The sequence shown here is derived from an EMBL/GenBank/DDBJ whole genome shotgun (WGS) entry which is preliminary data.</text>
</comment>
<evidence type="ECO:0000259" key="4">
    <source>
        <dbReference type="Pfam" id="PF08501"/>
    </source>
</evidence>
<feature type="domain" description="Shikimate dehydrogenase substrate binding N-terminal" evidence="4">
    <location>
        <begin position="14"/>
        <end position="97"/>
    </location>
</feature>
<dbReference type="InterPro" id="IPR022893">
    <property type="entry name" value="Shikimate_DH_fam"/>
</dbReference>
<dbReference type="GO" id="GO:0004764">
    <property type="term" value="F:shikimate 3-dehydrogenase (NADP+) activity"/>
    <property type="evidence" value="ECO:0007669"/>
    <property type="project" value="InterPro"/>
</dbReference>
<dbReference type="GO" id="GO:0009073">
    <property type="term" value="P:aromatic amino acid family biosynthetic process"/>
    <property type="evidence" value="ECO:0007669"/>
    <property type="project" value="UniProtKB-KW"/>
</dbReference>
<comment type="pathway">
    <text evidence="1">Metabolic intermediate biosynthesis; chorismate biosynthesis; chorismate from D-erythrose 4-phosphate and phosphoenolpyruvate: step 4/7.</text>
</comment>
<dbReference type="InterPro" id="IPR046346">
    <property type="entry name" value="Aminoacid_DH-like_N_sf"/>
</dbReference>
<evidence type="ECO:0000313" key="6">
    <source>
        <dbReference type="Proteomes" id="UP000013047"/>
    </source>
</evidence>
<gene>
    <name evidence="5" type="ORF">C667_08755</name>
</gene>
<protein>
    <submittedName>
        <fullName evidence="5">Shikimate dehydrogenase</fullName>
    </submittedName>
</protein>
<proteinExistence type="predicted"/>
<dbReference type="OrthoDB" id="3609723at2"/>
<dbReference type="GO" id="GO:0019632">
    <property type="term" value="P:shikimate metabolic process"/>
    <property type="evidence" value="ECO:0007669"/>
    <property type="project" value="TreeGrafter"/>
</dbReference>